<dbReference type="EMBL" id="FOVR01000001">
    <property type="protein sequence ID" value="SFN60907.1"/>
    <property type="molecule type" value="Genomic_DNA"/>
</dbReference>
<accession>A0A1I5AEP0</accession>
<keyword evidence="1" id="KW-0472">Membrane</keyword>
<organism evidence="2 3">
    <name type="scientific">Cohaesibacter marisflavi</name>
    <dbReference type="NCBI Taxonomy" id="655353"/>
    <lineage>
        <taxon>Bacteria</taxon>
        <taxon>Pseudomonadati</taxon>
        <taxon>Pseudomonadota</taxon>
        <taxon>Alphaproteobacteria</taxon>
        <taxon>Hyphomicrobiales</taxon>
        <taxon>Cohaesibacteraceae</taxon>
    </lineage>
</organism>
<protein>
    <submittedName>
        <fullName evidence="2">Uncharacterized protein</fullName>
    </submittedName>
</protein>
<proteinExistence type="predicted"/>
<dbReference type="Proteomes" id="UP000199236">
    <property type="component" value="Unassembled WGS sequence"/>
</dbReference>
<keyword evidence="1" id="KW-0812">Transmembrane</keyword>
<sequence length="79" mass="8994">MFVYDVLLEAVGYSTARILLPIVSFGYISVEPISSEEKRYNWLGFKSSKNSRYLCDATMAGWLGLIPWVVLIVVLFAVW</sequence>
<evidence type="ECO:0000313" key="3">
    <source>
        <dbReference type="Proteomes" id="UP000199236"/>
    </source>
</evidence>
<gene>
    <name evidence="2" type="ORF">SAMN04488056_101459</name>
</gene>
<feature type="transmembrane region" description="Helical" evidence="1">
    <location>
        <begin position="53"/>
        <end position="78"/>
    </location>
</feature>
<reference evidence="2 3" key="1">
    <citation type="submission" date="2016-10" db="EMBL/GenBank/DDBJ databases">
        <authorList>
            <person name="de Groot N.N."/>
        </authorList>
    </citation>
    <scope>NUCLEOTIDE SEQUENCE [LARGE SCALE GENOMIC DNA]</scope>
    <source>
        <strain evidence="2 3">CGMCC 1.9157</strain>
    </source>
</reference>
<evidence type="ECO:0000256" key="1">
    <source>
        <dbReference type="SAM" id="Phobius"/>
    </source>
</evidence>
<dbReference type="AlphaFoldDB" id="A0A1I5AEP0"/>
<name>A0A1I5AEP0_9HYPH</name>
<keyword evidence="1" id="KW-1133">Transmembrane helix</keyword>
<evidence type="ECO:0000313" key="2">
    <source>
        <dbReference type="EMBL" id="SFN60907.1"/>
    </source>
</evidence>
<keyword evidence="3" id="KW-1185">Reference proteome</keyword>